<dbReference type="STRING" id="430453.SAMN04487962_11823"/>
<dbReference type="RefSeq" id="WP_177186072.1">
    <property type="nucleotide sequence ID" value="NZ_FOHZ01000018.1"/>
</dbReference>
<accession>A0A1I0GGR7</accession>
<evidence type="ECO:0000313" key="2">
    <source>
        <dbReference type="Proteomes" id="UP000198762"/>
    </source>
</evidence>
<dbReference type="Proteomes" id="UP000198762">
    <property type="component" value="Unassembled WGS sequence"/>
</dbReference>
<dbReference type="Gene3D" id="3.90.226.10">
    <property type="entry name" value="2-enoyl-CoA Hydratase, Chain A, domain 1"/>
    <property type="match status" value="1"/>
</dbReference>
<dbReference type="InterPro" id="IPR001753">
    <property type="entry name" value="Enoyl-CoA_hydra/iso"/>
</dbReference>
<organism evidence="1 2">
    <name type="scientific">Marinobacter segnicrescens</name>
    <dbReference type="NCBI Taxonomy" id="430453"/>
    <lineage>
        <taxon>Bacteria</taxon>
        <taxon>Pseudomonadati</taxon>
        <taxon>Pseudomonadota</taxon>
        <taxon>Gammaproteobacteria</taxon>
        <taxon>Pseudomonadales</taxon>
        <taxon>Marinobacteraceae</taxon>
        <taxon>Marinobacter</taxon>
    </lineage>
</organism>
<evidence type="ECO:0000313" key="1">
    <source>
        <dbReference type="EMBL" id="SET70113.1"/>
    </source>
</evidence>
<proteinExistence type="predicted"/>
<dbReference type="GO" id="GO:0006635">
    <property type="term" value="P:fatty acid beta-oxidation"/>
    <property type="evidence" value="ECO:0007669"/>
    <property type="project" value="TreeGrafter"/>
</dbReference>
<gene>
    <name evidence="1" type="ORF">SAMN04487962_11823</name>
</gene>
<dbReference type="SUPFAM" id="SSF52096">
    <property type="entry name" value="ClpP/crotonase"/>
    <property type="match status" value="1"/>
</dbReference>
<dbReference type="InterPro" id="IPR029045">
    <property type="entry name" value="ClpP/crotonase-like_dom_sf"/>
</dbReference>
<dbReference type="Pfam" id="PF00378">
    <property type="entry name" value="ECH_1"/>
    <property type="match status" value="1"/>
</dbReference>
<keyword evidence="2" id="KW-1185">Reference proteome</keyword>
<dbReference type="CDD" id="cd06558">
    <property type="entry name" value="crotonase-like"/>
    <property type="match status" value="1"/>
</dbReference>
<dbReference type="GO" id="GO:0003824">
    <property type="term" value="F:catalytic activity"/>
    <property type="evidence" value="ECO:0007669"/>
    <property type="project" value="UniProtKB-ARBA"/>
</dbReference>
<sequence length="238" mass="25455">MIKLTPATEYQSDAPETLWVLTLDAPPENRWHGDSLEQLHRVLGNLARQTPCPSLVITGSGSDWFCGGTLESALTDARVPLSQLARLYSQAYATLRKYPALTVAAINGQARDEGVALALSCDFRVASGHAGFGFDAPRSGRFPMGGSTQLLPRLLGESVSKRMLLCGLEWGSAQALEGGLVDEVNDSPVAAAITLAASTEGLNPLVVQGIRQLVEHARMRPLETGFAAERDWQATLGE</sequence>
<name>A0A1I0GGR7_9GAMM</name>
<dbReference type="PANTHER" id="PTHR11941:SF141">
    <property type="entry name" value="ENOYL-COA HYDRATASE_ISOMERASE-RELATED"/>
    <property type="match status" value="1"/>
</dbReference>
<protein>
    <submittedName>
        <fullName evidence="1">Enoyl-CoA hydratase/carnithine racemase</fullName>
    </submittedName>
</protein>
<dbReference type="AlphaFoldDB" id="A0A1I0GGR7"/>
<dbReference type="PANTHER" id="PTHR11941">
    <property type="entry name" value="ENOYL-COA HYDRATASE-RELATED"/>
    <property type="match status" value="1"/>
</dbReference>
<reference evidence="2" key="1">
    <citation type="submission" date="2016-10" db="EMBL/GenBank/DDBJ databases">
        <authorList>
            <person name="Varghese N."/>
            <person name="Submissions S."/>
        </authorList>
    </citation>
    <scope>NUCLEOTIDE SEQUENCE [LARGE SCALE GENOMIC DNA]</scope>
    <source>
        <strain evidence="2">CGMCC 1.6489</strain>
    </source>
</reference>
<dbReference type="EMBL" id="FOHZ01000018">
    <property type="protein sequence ID" value="SET70113.1"/>
    <property type="molecule type" value="Genomic_DNA"/>
</dbReference>